<evidence type="ECO:0000313" key="3">
    <source>
        <dbReference type="Proteomes" id="UP000464787"/>
    </source>
</evidence>
<dbReference type="KEGG" id="xyk:GT347_07730"/>
<dbReference type="Proteomes" id="UP000464787">
    <property type="component" value="Chromosome"/>
</dbReference>
<accession>A0A857JBS5</accession>
<evidence type="ECO:0000313" key="2">
    <source>
        <dbReference type="EMBL" id="QHJ01451.1"/>
    </source>
</evidence>
<feature type="compositionally biased region" description="Polar residues" evidence="1">
    <location>
        <begin position="259"/>
        <end position="273"/>
    </location>
</feature>
<name>A0A857JBS5_9BURK</name>
<feature type="region of interest" description="Disordered" evidence="1">
    <location>
        <begin position="248"/>
        <end position="279"/>
    </location>
</feature>
<dbReference type="Pfam" id="PF11227">
    <property type="entry name" value="DUF3025"/>
    <property type="match status" value="1"/>
</dbReference>
<reference evidence="2 3" key="1">
    <citation type="submission" date="2020-01" db="EMBL/GenBank/DDBJ databases">
        <title>Genome sequencing of strain KACC 21265.</title>
        <authorList>
            <person name="Heo J."/>
            <person name="Kim S.-J."/>
            <person name="Kim J.-S."/>
            <person name="Hong S.-B."/>
            <person name="Kwon S.-W."/>
        </authorList>
    </citation>
    <scope>NUCLEOTIDE SEQUENCE [LARGE SCALE GENOMIC DNA]</scope>
    <source>
        <strain evidence="2 3">KACC 21265</strain>
    </source>
</reference>
<evidence type="ECO:0000256" key="1">
    <source>
        <dbReference type="SAM" id="MobiDB-lite"/>
    </source>
</evidence>
<organism evidence="2 3">
    <name type="scientific">Xylophilus rhododendri</name>
    <dbReference type="NCBI Taxonomy" id="2697032"/>
    <lineage>
        <taxon>Bacteria</taxon>
        <taxon>Pseudomonadati</taxon>
        <taxon>Pseudomonadota</taxon>
        <taxon>Betaproteobacteria</taxon>
        <taxon>Burkholderiales</taxon>
        <taxon>Xylophilus</taxon>
    </lineage>
</organism>
<keyword evidence="3" id="KW-1185">Reference proteome</keyword>
<gene>
    <name evidence="2" type="ORF">GT347_07730</name>
</gene>
<protein>
    <submittedName>
        <fullName evidence="2">DUF3025 domain-containing protein</fullName>
    </submittedName>
</protein>
<sequence length="279" mass="30544">MSLSTPWPSLDWQAPWFAPWRGIGEPALAALAGGASVPDAMNAVAPAGVPRFVSPDALPPDQAYESFVHDSRSVPSRDNLHDCFNAIVWCLYPDTKRQLNRWQAAAIARDGIAGRRGPLRDAITLFDENGAVFSAPPVLLDALRSRDWRALFITHRQAWQQARLWLFGHALVEKLAAPRKDITAHVLCAQQGLADIAQTDAWLLSTLDETLLSAKPFSPLPVLGVPGWWPVQDEAFYDDAKVFRPARPANFSPYDGSHPQPSQGSIKTTTPANLRNGAA</sequence>
<dbReference type="EMBL" id="CP047650">
    <property type="protein sequence ID" value="QHJ01451.1"/>
    <property type="molecule type" value="Genomic_DNA"/>
</dbReference>
<dbReference type="AlphaFoldDB" id="A0A857JBS5"/>
<proteinExistence type="predicted"/>
<dbReference type="InterPro" id="IPR021390">
    <property type="entry name" value="DUF3025"/>
</dbReference>